<organism evidence="5 6">
    <name type="scientific">Symbiochloris irregularis</name>
    <dbReference type="NCBI Taxonomy" id="706552"/>
    <lineage>
        <taxon>Eukaryota</taxon>
        <taxon>Viridiplantae</taxon>
        <taxon>Chlorophyta</taxon>
        <taxon>core chlorophytes</taxon>
        <taxon>Trebouxiophyceae</taxon>
        <taxon>Trebouxiales</taxon>
        <taxon>Trebouxiaceae</taxon>
        <taxon>Symbiochloris</taxon>
    </lineage>
</organism>
<name>A0AAW1PRU9_9CHLO</name>
<dbReference type="Gene3D" id="3.30.1370.10">
    <property type="entry name" value="K Homology domain, type 1"/>
    <property type="match status" value="5"/>
</dbReference>
<dbReference type="InterPro" id="IPR004087">
    <property type="entry name" value="KH_dom"/>
</dbReference>
<dbReference type="CDD" id="cd00105">
    <property type="entry name" value="KH-I"/>
    <property type="match status" value="1"/>
</dbReference>
<gene>
    <name evidence="5" type="ORF">WJX73_008015</name>
</gene>
<feature type="compositionally biased region" description="Basic and acidic residues" evidence="3">
    <location>
        <begin position="33"/>
        <end position="47"/>
    </location>
</feature>
<dbReference type="PANTHER" id="PTHR10288">
    <property type="entry name" value="KH DOMAIN CONTAINING RNA BINDING PROTEIN"/>
    <property type="match status" value="1"/>
</dbReference>
<sequence length="663" mass="71212">MDESVLYSERLDTSSPGRADDAHSNMVQDDALESNKRPRSEPEDHIPLERVKRQAVGAQLQYRLLCPTTQSGKVIGKGGAVVQQIREQTGATIKIGEHIQGCPDRIVTIQSTETADDDLSAAETALFEVHKRMIEGHDDAMDADGQVTAQLLIDKSQVGCLIGKGGDIVKTLRNETQAQIHIGTKDRPMIASDADELVQIIGLEAQVAHALRKICDKLRVHPAKAKPQTVTLHATSAMGSIYSSGMGLRPAPVSNGMALAGLEPLAHSQGRMGSRSSGGFSSGLHMHEANMLPQANDGPGFQEPVDITFWMLIPSAAASTVIGRSGSNVKWIREKLGAYVKINDAEGGSEDRVVQIGVREDEMNKGTAQEALFQCCKSMEPDESAHIKLRMLVPKPQIGAVLGRGGATINQLRAQSATHIKISQWEGAVPTCMKMPEAVLDVLEVDGRQAPAIKALRACTALLRHWQVTSQLGKNPAGGRSRPANGLRAPLRFMEDNSPLSEPGFDGLHDLDHGSFHLSQMMDAPRTSSPFRHTSSMDSIAMAHPSRLSQQPSAGPVRHMTIDANVAGCVIGKGGGTIKRIREEAGVNIKIADAIDGKRSVEFSGDPDRIEAAILMIKLAILDGKKDLQGIDLLPIPVQKCPIQRGATSYHVPSIPSHQALLP</sequence>
<dbReference type="CDD" id="cd22459">
    <property type="entry name" value="KH-I_PEPPER_rpt1_like"/>
    <property type="match status" value="1"/>
</dbReference>
<keyword evidence="2" id="KW-0694">RNA-binding</keyword>
<dbReference type="InterPro" id="IPR004088">
    <property type="entry name" value="KH_dom_type_1"/>
</dbReference>
<feature type="domain" description="K Homology" evidence="4">
    <location>
        <begin position="554"/>
        <end position="622"/>
    </location>
</feature>
<protein>
    <recommendedName>
        <fullName evidence="4">K Homology domain-containing protein</fullName>
    </recommendedName>
</protein>
<dbReference type="AlphaFoldDB" id="A0AAW1PRU9"/>
<evidence type="ECO:0000313" key="6">
    <source>
        <dbReference type="Proteomes" id="UP001465755"/>
    </source>
</evidence>
<evidence type="ECO:0000256" key="2">
    <source>
        <dbReference type="PROSITE-ProRule" id="PRU00117"/>
    </source>
</evidence>
<dbReference type="Proteomes" id="UP001465755">
    <property type="component" value="Unassembled WGS sequence"/>
</dbReference>
<dbReference type="GO" id="GO:0003723">
    <property type="term" value="F:RNA binding"/>
    <property type="evidence" value="ECO:0007669"/>
    <property type="project" value="UniProtKB-UniRule"/>
</dbReference>
<evidence type="ECO:0000313" key="5">
    <source>
        <dbReference type="EMBL" id="KAK9811171.1"/>
    </source>
</evidence>
<dbReference type="SUPFAM" id="SSF54791">
    <property type="entry name" value="Eukaryotic type KH-domain (KH-domain type I)"/>
    <property type="match status" value="5"/>
</dbReference>
<feature type="domain" description="K Homology" evidence="4">
    <location>
        <begin position="145"/>
        <end position="219"/>
    </location>
</feature>
<feature type="domain" description="K Homology" evidence="4">
    <location>
        <begin position="305"/>
        <end position="377"/>
    </location>
</feature>
<feature type="region of interest" description="Disordered" evidence="3">
    <location>
        <begin position="1"/>
        <end position="47"/>
    </location>
</feature>
<keyword evidence="1" id="KW-0677">Repeat</keyword>
<proteinExistence type="predicted"/>
<dbReference type="Pfam" id="PF00013">
    <property type="entry name" value="KH_1"/>
    <property type="match status" value="5"/>
</dbReference>
<dbReference type="EMBL" id="JALJOQ010000011">
    <property type="protein sequence ID" value="KAK9811171.1"/>
    <property type="molecule type" value="Genomic_DNA"/>
</dbReference>
<keyword evidence="6" id="KW-1185">Reference proteome</keyword>
<evidence type="ECO:0000259" key="4">
    <source>
        <dbReference type="SMART" id="SM00322"/>
    </source>
</evidence>
<comment type="caution">
    <text evidence="5">The sequence shown here is derived from an EMBL/GenBank/DDBJ whole genome shotgun (WGS) entry which is preliminary data.</text>
</comment>
<dbReference type="SMART" id="SM00322">
    <property type="entry name" value="KH"/>
    <property type="match status" value="5"/>
</dbReference>
<reference evidence="5 6" key="1">
    <citation type="journal article" date="2024" name="Nat. Commun.">
        <title>Phylogenomics reveals the evolutionary origins of lichenization in chlorophyte algae.</title>
        <authorList>
            <person name="Puginier C."/>
            <person name="Libourel C."/>
            <person name="Otte J."/>
            <person name="Skaloud P."/>
            <person name="Haon M."/>
            <person name="Grisel S."/>
            <person name="Petersen M."/>
            <person name="Berrin J.G."/>
            <person name="Delaux P.M."/>
            <person name="Dal Grande F."/>
            <person name="Keller J."/>
        </authorList>
    </citation>
    <scope>NUCLEOTIDE SEQUENCE [LARGE SCALE GENOMIC DNA]</scope>
    <source>
        <strain evidence="5 6">SAG 2036</strain>
    </source>
</reference>
<evidence type="ECO:0000256" key="1">
    <source>
        <dbReference type="ARBA" id="ARBA00022737"/>
    </source>
</evidence>
<feature type="domain" description="K Homology" evidence="4">
    <location>
        <begin position="385"/>
        <end position="464"/>
    </location>
</feature>
<feature type="domain" description="K Homology" evidence="4">
    <location>
        <begin position="58"/>
        <end position="131"/>
    </location>
</feature>
<accession>A0AAW1PRU9</accession>
<evidence type="ECO:0000256" key="3">
    <source>
        <dbReference type="SAM" id="MobiDB-lite"/>
    </source>
</evidence>
<dbReference type="PROSITE" id="PS50084">
    <property type="entry name" value="KH_TYPE_1"/>
    <property type="match status" value="5"/>
</dbReference>
<dbReference type="InterPro" id="IPR036612">
    <property type="entry name" value="KH_dom_type_1_sf"/>
</dbReference>